<dbReference type="Pfam" id="PF22916">
    <property type="entry name" value="UTP25_NTPase-like"/>
    <property type="match status" value="1"/>
</dbReference>
<evidence type="ECO:0000256" key="4">
    <source>
        <dbReference type="ARBA" id="ARBA00011192"/>
    </source>
</evidence>
<evidence type="ECO:0000313" key="15">
    <source>
        <dbReference type="Proteomes" id="UP000750711"/>
    </source>
</evidence>
<comment type="subcellular location">
    <subcellularLocation>
        <location evidence="2 10">Nucleus</location>
        <location evidence="2 10">Nucleolus</location>
    </subcellularLocation>
</comment>
<reference evidence="14" key="1">
    <citation type="submission" date="2021-03" db="EMBL/GenBank/DDBJ databases">
        <title>Comparative genomics and phylogenomic investigation of the class Geoglossomycetes provide insights into ecological specialization and systematics.</title>
        <authorList>
            <person name="Melie T."/>
            <person name="Pirro S."/>
            <person name="Miller A.N."/>
            <person name="Quandt A."/>
        </authorList>
    </citation>
    <scope>NUCLEOTIDE SEQUENCE</scope>
    <source>
        <strain evidence="14">CAQ_001_2017</strain>
    </source>
</reference>
<dbReference type="GO" id="GO:0019843">
    <property type="term" value="F:rRNA binding"/>
    <property type="evidence" value="ECO:0007669"/>
    <property type="project" value="TreeGrafter"/>
</dbReference>
<feature type="region of interest" description="Disordered" evidence="11">
    <location>
        <begin position="1"/>
        <end position="123"/>
    </location>
</feature>
<evidence type="ECO:0000256" key="11">
    <source>
        <dbReference type="SAM" id="MobiDB-lite"/>
    </source>
</evidence>
<gene>
    <name evidence="14" type="ORF">GP486_002126</name>
</gene>
<comment type="function">
    <text evidence="1 10">DEAD-box RNA helicase-like protein required for pre-18S rRNA processing, specifically at sites A0, A1, and A2.</text>
</comment>
<dbReference type="InterPro" id="IPR010678">
    <property type="entry name" value="UTP25"/>
</dbReference>
<evidence type="ECO:0000256" key="1">
    <source>
        <dbReference type="ARBA" id="ARBA00002883"/>
    </source>
</evidence>
<keyword evidence="8 10" id="KW-0539">Nucleus</keyword>
<dbReference type="GO" id="GO:0032040">
    <property type="term" value="C:small-subunit processome"/>
    <property type="evidence" value="ECO:0007669"/>
    <property type="project" value="TreeGrafter"/>
</dbReference>
<feature type="compositionally biased region" description="Polar residues" evidence="11">
    <location>
        <begin position="56"/>
        <end position="70"/>
    </location>
</feature>
<dbReference type="GO" id="GO:0034511">
    <property type="term" value="F:U3 snoRNA binding"/>
    <property type="evidence" value="ECO:0007669"/>
    <property type="project" value="InterPro"/>
</dbReference>
<comment type="similarity">
    <text evidence="3 10">Belongs to the UTP25 family.</text>
</comment>
<dbReference type="InterPro" id="IPR053939">
    <property type="entry name" value="UTP25_C"/>
</dbReference>
<dbReference type="InterPro" id="IPR027417">
    <property type="entry name" value="P-loop_NTPase"/>
</dbReference>
<accession>A0A9P8RRZ9</accession>
<dbReference type="GO" id="GO:0000462">
    <property type="term" value="P:maturation of SSU-rRNA from tricistronic rRNA transcript (SSU-rRNA, 5.8S rRNA, LSU-rRNA)"/>
    <property type="evidence" value="ECO:0007669"/>
    <property type="project" value="TreeGrafter"/>
</dbReference>
<evidence type="ECO:0000256" key="3">
    <source>
        <dbReference type="ARBA" id="ARBA00009223"/>
    </source>
</evidence>
<evidence type="ECO:0000259" key="12">
    <source>
        <dbReference type="Pfam" id="PF06862"/>
    </source>
</evidence>
<sequence>MGCNSQSEGEGSMLSHKDSSEDEDALNSLNIRPYSLLIRSLNTKELSGKPQRKRQMSGSESAQLSRPNTGDGTGRPENVAKENSELDGLEETAEDVDEADSMNGEEESDEADYSDPFEEHFANPDDLSLSEQIENLAKCGWQSHKIQYDGIGKAILAVPASDMQGGPANSTYFTGPENLKDLLFCARSPQNSKDLRTLTCLHALNHVFKTRDRIIKNNSRLAKGNPSEDLELRDQGFTRPKVLMILPTRQSCVRTIDTITALCEPEQQENKRRFQDSYMTTDGKILDDKPEDFRDLFEGNDDDMFRIGLKFTRKTIKYFAHAKKQDFDFLSSIEVVIVDQADALLMQNWEHTEYIFDHLNLQPQEAHGCDFSRVRNWYLNGNAKYRRQTIILSSFNTPELNGIFSSHVNTGGKIKFTNDHDGVILELGLVTKQSFSRYDSPTPVTDPDARFKYFTTTIAPSLCRYGKSPRDSAAQGILIFIPSYLDFVRVRNYFGCSPTTQNISFGTISEYTSIRDIARARSHFLTGKHSVLLYTERAHHFRRYTIRGVKRIIMYGLPDNPVFYREIVGGYIERSIAEGKVDSEDVFIKSIFSKWDGLRLERIVGSKRVGTMMRSVGDTFDFV</sequence>
<evidence type="ECO:0000256" key="6">
    <source>
        <dbReference type="ARBA" id="ARBA00022517"/>
    </source>
</evidence>
<name>A0A9P8RRZ9_9PEZI</name>
<proteinExistence type="inferred from homology"/>
<keyword evidence="6 10" id="KW-0690">Ribosome biogenesis</keyword>
<evidence type="ECO:0000256" key="10">
    <source>
        <dbReference type="RuleBase" id="RU365070"/>
    </source>
</evidence>
<dbReference type="Pfam" id="PF06862">
    <property type="entry name" value="Utp25_C"/>
    <property type="match status" value="1"/>
</dbReference>
<evidence type="ECO:0000256" key="7">
    <source>
        <dbReference type="ARBA" id="ARBA00022552"/>
    </source>
</evidence>
<comment type="subunit">
    <text evidence="4 10">Component of the ribosomal small subunit (SSU) processome composed of at least 40 protein subunits and snoRNA U3.</text>
</comment>
<dbReference type="PANTHER" id="PTHR12933:SF0">
    <property type="entry name" value="U3 SMALL NUCLEOLAR RNA-ASSOCIATED PROTEIN 25 HOMOLOG"/>
    <property type="match status" value="1"/>
</dbReference>
<dbReference type="InterPro" id="IPR053940">
    <property type="entry name" value="UTP25_NTPase-like"/>
</dbReference>
<dbReference type="AlphaFoldDB" id="A0A9P8RRZ9"/>
<evidence type="ECO:0000256" key="9">
    <source>
        <dbReference type="ARBA" id="ARBA00023274"/>
    </source>
</evidence>
<feature type="compositionally biased region" description="Acidic residues" evidence="11">
    <location>
        <begin position="85"/>
        <end position="116"/>
    </location>
</feature>
<evidence type="ECO:0000256" key="2">
    <source>
        <dbReference type="ARBA" id="ARBA00004604"/>
    </source>
</evidence>
<keyword evidence="7 10" id="KW-0698">rRNA processing</keyword>
<dbReference type="Gene3D" id="3.40.50.300">
    <property type="entry name" value="P-loop containing nucleotide triphosphate hydrolases"/>
    <property type="match status" value="1"/>
</dbReference>
<evidence type="ECO:0000256" key="5">
    <source>
        <dbReference type="ARBA" id="ARBA00015422"/>
    </source>
</evidence>
<keyword evidence="15" id="KW-1185">Reference proteome</keyword>
<dbReference type="PANTHER" id="PTHR12933">
    <property type="entry name" value="ORF PROTEIN-RELATED"/>
    <property type="match status" value="1"/>
</dbReference>
<protein>
    <recommendedName>
        <fullName evidence="5 10">U3 small nucleolar RNA-associated protein 25</fullName>
        <shortName evidence="10">U3 snoRNA-associated protein 25</shortName>
    </recommendedName>
</protein>
<evidence type="ECO:0000259" key="13">
    <source>
        <dbReference type="Pfam" id="PF22916"/>
    </source>
</evidence>
<evidence type="ECO:0000256" key="8">
    <source>
        <dbReference type="ARBA" id="ARBA00023242"/>
    </source>
</evidence>
<dbReference type="Proteomes" id="UP000750711">
    <property type="component" value="Unassembled WGS sequence"/>
</dbReference>
<comment type="caution">
    <text evidence="14">The sequence shown here is derived from an EMBL/GenBank/DDBJ whole genome shotgun (WGS) entry which is preliminary data.</text>
</comment>
<feature type="domain" description="UTP25 NTP hydrolase-like" evidence="13">
    <location>
        <begin position="180"/>
        <end position="325"/>
    </location>
</feature>
<feature type="domain" description="UTP25 C-terminal" evidence="12">
    <location>
        <begin position="425"/>
        <end position="622"/>
    </location>
</feature>
<dbReference type="EMBL" id="JAGHQM010000222">
    <property type="protein sequence ID" value="KAH0563301.1"/>
    <property type="molecule type" value="Genomic_DNA"/>
</dbReference>
<keyword evidence="9 10" id="KW-0687">Ribonucleoprotein</keyword>
<organism evidence="14 15">
    <name type="scientific">Trichoglossum hirsutum</name>
    <dbReference type="NCBI Taxonomy" id="265104"/>
    <lineage>
        <taxon>Eukaryota</taxon>
        <taxon>Fungi</taxon>
        <taxon>Dikarya</taxon>
        <taxon>Ascomycota</taxon>
        <taxon>Pezizomycotina</taxon>
        <taxon>Geoglossomycetes</taxon>
        <taxon>Geoglossales</taxon>
        <taxon>Geoglossaceae</taxon>
        <taxon>Trichoglossum</taxon>
    </lineage>
</organism>
<evidence type="ECO:0000313" key="14">
    <source>
        <dbReference type="EMBL" id="KAH0563301.1"/>
    </source>
</evidence>